<dbReference type="EMBL" id="QPIX01000018">
    <property type="protein sequence ID" value="RCW19799.1"/>
    <property type="molecule type" value="Genomic_DNA"/>
</dbReference>
<keyword evidence="2" id="KW-1185">Reference proteome</keyword>
<proteinExistence type="predicted"/>
<dbReference type="RefSeq" id="WP_114365268.1">
    <property type="nucleotide sequence ID" value="NZ_QPIX01000018.1"/>
</dbReference>
<comment type="caution">
    <text evidence="1">The sequence shown here is derived from an EMBL/GenBank/DDBJ whole genome shotgun (WGS) entry which is preliminary data.</text>
</comment>
<evidence type="ECO:0000313" key="2">
    <source>
        <dbReference type="Proteomes" id="UP000252582"/>
    </source>
</evidence>
<evidence type="ECO:0000313" key="1">
    <source>
        <dbReference type="EMBL" id="RCW19799.1"/>
    </source>
</evidence>
<accession>A0A6I7HHX6</accession>
<dbReference type="Proteomes" id="UP000252582">
    <property type="component" value="Unassembled WGS sequence"/>
</dbReference>
<protein>
    <submittedName>
        <fullName evidence="1">Uncharacterized protein</fullName>
    </submittedName>
</protein>
<dbReference type="AlphaFoldDB" id="A0A6I7HHX6"/>
<name>A0A6I7HHX6_9HYPH</name>
<sequence length="67" mass="7572">MTTIVGVRGTQLILPNEYRSAAVWRDRALLGELVFDHFDAAELPPLLRAFWLVFGEQHPTARLIPGQ</sequence>
<gene>
    <name evidence="1" type="ORF">DFR48_1184</name>
</gene>
<reference evidence="1 2" key="1">
    <citation type="submission" date="2018-07" db="EMBL/GenBank/DDBJ databases">
        <title>Genomic Encyclopedia of Type Strains, Phase IV (KMG-IV): sequencing the most valuable type-strain genomes for metagenomic binning, comparative biology and taxonomic classification.</title>
        <authorList>
            <person name="Goeker M."/>
        </authorList>
    </citation>
    <scope>NUCLEOTIDE SEQUENCE [LARGE SCALE GENOMIC DNA]</scope>
    <source>
        <strain evidence="1 2">DSM 25528</strain>
    </source>
</reference>
<organism evidence="1 2">
    <name type="scientific">Ciceribacter lividus</name>
    <dbReference type="NCBI Taxonomy" id="1197950"/>
    <lineage>
        <taxon>Bacteria</taxon>
        <taxon>Pseudomonadati</taxon>
        <taxon>Pseudomonadota</taxon>
        <taxon>Alphaproteobacteria</taxon>
        <taxon>Hyphomicrobiales</taxon>
        <taxon>Rhizobiaceae</taxon>
        <taxon>Ciceribacter</taxon>
    </lineage>
</organism>